<comment type="caution">
    <text evidence="6">The sequence shown here is derived from an EMBL/GenBank/DDBJ whole genome shotgun (WGS) entry which is preliminary data.</text>
</comment>
<dbReference type="EMBL" id="SKBN01000016">
    <property type="protein sequence ID" value="TGJ87241.1"/>
    <property type="molecule type" value="Genomic_DNA"/>
</dbReference>
<name>A0A4Z0Z6L1_9PEZI</name>
<dbReference type="Gene3D" id="1.25.40.20">
    <property type="entry name" value="Ankyrin repeat-containing domain"/>
    <property type="match status" value="1"/>
</dbReference>
<dbReference type="Pfam" id="PF12796">
    <property type="entry name" value="Ank_2"/>
    <property type="match status" value="1"/>
</dbReference>
<dbReference type="SUPFAM" id="SSF48403">
    <property type="entry name" value="Ankyrin repeat"/>
    <property type="match status" value="1"/>
</dbReference>
<dbReference type="PANTHER" id="PTHR24123">
    <property type="entry name" value="ANKYRIN REPEAT-CONTAINING"/>
    <property type="match status" value="1"/>
</dbReference>
<evidence type="ECO:0000256" key="5">
    <source>
        <dbReference type="SAM" id="Phobius"/>
    </source>
</evidence>
<evidence type="ECO:0000256" key="4">
    <source>
        <dbReference type="SAM" id="Coils"/>
    </source>
</evidence>
<evidence type="ECO:0000313" key="7">
    <source>
        <dbReference type="Proteomes" id="UP000297716"/>
    </source>
</evidence>
<dbReference type="PRINTS" id="PR01415">
    <property type="entry name" value="ANKYRIN"/>
</dbReference>
<feature type="coiled-coil region" evidence="4">
    <location>
        <begin position="368"/>
        <end position="416"/>
    </location>
</feature>
<protein>
    <submittedName>
        <fullName evidence="6">Uncharacterized protein</fullName>
    </submittedName>
</protein>
<evidence type="ECO:0000256" key="2">
    <source>
        <dbReference type="ARBA" id="ARBA00023043"/>
    </source>
</evidence>
<keyword evidence="5" id="KW-0472">Membrane</keyword>
<keyword evidence="2 3" id="KW-0040">ANK repeat</keyword>
<feature type="transmembrane region" description="Helical" evidence="5">
    <location>
        <begin position="45"/>
        <end position="62"/>
    </location>
</feature>
<dbReference type="SMART" id="SM00248">
    <property type="entry name" value="ANK"/>
    <property type="match status" value="3"/>
</dbReference>
<proteinExistence type="predicted"/>
<feature type="repeat" description="ANK" evidence="3">
    <location>
        <begin position="528"/>
        <end position="560"/>
    </location>
</feature>
<dbReference type="PROSITE" id="PS50088">
    <property type="entry name" value="ANK_REPEAT"/>
    <property type="match status" value="1"/>
</dbReference>
<dbReference type="Proteomes" id="UP000297716">
    <property type="component" value="Unassembled WGS sequence"/>
</dbReference>
<dbReference type="SUPFAM" id="SSF50978">
    <property type="entry name" value="WD40 repeat-like"/>
    <property type="match status" value="1"/>
</dbReference>
<dbReference type="PANTHER" id="PTHR24123:SF33">
    <property type="entry name" value="PROTEIN HOS4"/>
    <property type="match status" value="1"/>
</dbReference>
<dbReference type="InterPro" id="IPR036322">
    <property type="entry name" value="WD40_repeat_dom_sf"/>
</dbReference>
<dbReference type="Gene3D" id="2.130.10.10">
    <property type="entry name" value="YVTN repeat-like/Quinoprotein amine dehydrogenase"/>
    <property type="match status" value="1"/>
</dbReference>
<evidence type="ECO:0000256" key="3">
    <source>
        <dbReference type="PROSITE-ProRule" id="PRU00023"/>
    </source>
</evidence>
<dbReference type="InterPro" id="IPR015943">
    <property type="entry name" value="WD40/YVTN_repeat-like_dom_sf"/>
</dbReference>
<dbReference type="InterPro" id="IPR051165">
    <property type="entry name" value="Multifunctional_ANK_Repeat"/>
</dbReference>
<dbReference type="PROSITE" id="PS50297">
    <property type="entry name" value="ANK_REP_REGION"/>
    <property type="match status" value="1"/>
</dbReference>
<keyword evidence="4" id="KW-0175">Coiled coil</keyword>
<dbReference type="AlphaFoldDB" id="A0A4Z0Z6L1"/>
<evidence type="ECO:0000256" key="1">
    <source>
        <dbReference type="ARBA" id="ARBA00022737"/>
    </source>
</evidence>
<dbReference type="InterPro" id="IPR036770">
    <property type="entry name" value="Ankyrin_rpt-contain_sf"/>
</dbReference>
<evidence type="ECO:0000313" key="6">
    <source>
        <dbReference type="EMBL" id="TGJ87241.1"/>
    </source>
</evidence>
<sequence length="779" mass="89178">MWPIVEEITGVPRHFLLGIAELYTAGVAQRMSWAAQRDTKRKEDLAYCLLCIFGVTMPMIYGEGGDQAFFRLQEHIMKISRDDSILAWGLGVTHLPINNNSGQVTTGRILAAAPSDFANSRRIVPREQSTTFLSPLDISGGSLRIHLPLLTTSTNEVFGLLRCGPEHDTQQVVGIPLAKVSSGSSDDTLPRLIHIRNANQSEESVDTSQQYWLYDDNEFSTLNLELIDVAPRSCWHENRPWLHRQWYSPIVILIILCSGYAITRQGTSTEVQYCIIILSRTTPLEELARNLEFVMQEASGKRSASNGRLHIHITLESNDRQPIFTIRLEKLPHSPSVTINATTELQKSDLKLALTQVLKEGWQQDAERRNLDEEAKDQTSQLARVRREREMLEGEIRKLEQKRKTLLEEEDNRAQRVFSLIKRQVKVKDEQEHTSEQWRHALKRWDEFWQSEVSDESETKDNWALLRWAASNGCVELVELLLSQDAGVAATNQDGWTPLIFAAANGFQAVAQMLLDTWKVDVNWEDNNGRTSLSWASERGHETLVQLLLQNGADVKIADKHTRTAISYATKYVIVQLFLASREWQLRHSFQCSGIVRGAIFSANSKLLALSTNESMQLCDTETGILLQIYSRKRSVYSDLITFSPNSKLLAFVKPRQTIELRDTTTGRLQQTRKYHRGITQIDFSPDSELLTVQLDYESIHFWNTRTEQVYRIFQNDRSEFQLFIVSPNSKLFATQPDIRTVQLWDIATKQLQETFTTDSTRAVDFEIGEFRLIRNYSQ</sequence>
<accession>A0A4Z0Z6L1</accession>
<keyword evidence="5" id="KW-0812">Transmembrane</keyword>
<dbReference type="OrthoDB" id="194358at2759"/>
<dbReference type="InterPro" id="IPR002110">
    <property type="entry name" value="Ankyrin_rpt"/>
</dbReference>
<keyword evidence="5" id="KW-1133">Transmembrane helix</keyword>
<organism evidence="6 7">
    <name type="scientific">Xylaria hypoxylon</name>
    <dbReference type="NCBI Taxonomy" id="37992"/>
    <lineage>
        <taxon>Eukaryota</taxon>
        <taxon>Fungi</taxon>
        <taxon>Dikarya</taxon>
        <taxon>Ascomycota</taxon>
        <taxon>Pezizomycotina</taxon>
        <taxon>Sordariomycetes</taxon>
        <taxon>Xylariomycetidae</taxon>
        <taxon>Xylariales</taxon>
        <taxon>Xylariaceae</taxon>
        <taxon>Xylaria</taxon>
    </lineage>
</organism>
<dbReference type="STRING" id="37992.A0A4Z0Z6L1"/>
<keyword evidence="7" id="KW-1185">Reference proteome</keyword>
<reference evidence="6 7" key="1">
    <citation type="submission" date="2019-03" db="EMBL/GenBank/DDBJ databases">
        <title>Draft genome sequence of Xylaria hypoxylon DSM 108379, a ubiquitous saprotrophic-parasitic fungi on hardwood.</title>
        <authorList>
            <person name="Buettner E."/>
            <person name="Leonhardt S."/>
            <person name="Gebauer A.M."/>
            <person name="Liers C."/>
            <person name="Hofrichter M."/>
            <person name="Kellner H."/>
        </authorList>
    </citation>
    <scope>NUCLEOTIDE SEQUENCE [LARGE SCALE GENOMIC DNA]</scope>
    <source>
        <strain evidence="6 7">DSM 108379</strain>
    </source>
</reference>
<gene>
    <name evidence="6" type="ORF">E0Z10_g1502</name>
</gene>
<keyword evidence="1" id="KW-0677">Repeat</keyword>